<keyword evidence="1" id="KW-0812">Transmembrane</keyword>
<feature type="transmembrane region" description="Helical" evidence="1">
    <location>
        <begin position="201"/>
        <end position="225"/>
    </location>
</feature>
<protein>
    <recommendedName>
        <fullName evidence="4">Actin cortical patch SUR7/pH-response regulator pali</fullName>
    </recommendedName>
</protein>
<accession>A0A5C3QMQ0</accession>
<sequence length="237" mass="25132">MIAALSKTITLYLSPIMGLTSLLLGLFAFLAPSIMLAGKVAMLTVTPSDALFPASPSSGGIDGPTLIIGPLGSCSKLNNDAPLVCLPPSFNPAYDLSVFSDELPTLPFSTPLAGTALFIAASLVLSVFFLISFTLITLRHKLPGKFGAVFEKPAVQRTSAWIGFAGFMIGLTAVLVMRMWWGKVVGDFNLGVIREGDEHKVIAQTSNAFTMFWVAYAFLGVPLVISMAKLNVQATKA</sequence>
<dbReference type="Proteomes" id="UP000305067">
    <property type="component" value="Unassembled WGS sequence"/>
</dbReference>
<keyword evidence="1" id="KW-1133">Transmembrane helix</keyword>
<gene>
    <name evidence="2" type="ORF">BDV98DRAFT_565382</name>
</gene>
<evidence type="ECO:0000313" key="2">
    <source>
        <dbReference type="EMBL" id="TFL03082.1"/>
    </source>
</evidence>
<keyword evidence="3" id="KW-1185">Reference proteome</keyword>
<name>A0A5C3QMQ0_9AGAR</name>
<organism evidence="2 3">
    <name type="scientific">Pterulicium gracile</name>
    <dbReference type="NCBI Taxonomy" id="1884261"/>
    <lineage>
        <taxon>Eukaryota</taxon>
        <taxon>Fungi</taxon>
        <taxon>Dikarya</taxon>
        <taxon>Basidiomycota</taxon>
        <taxon>Agaricomycotina</taxon>
        <taxon>Agaricomycetes</taxon>
        <taxon>Agaricomycetidae</taxon>
        <taxon>Agaricales</taxon>
        <taxon>Pleurotineae</taxon>
        <taxon>Pterulaceae</taxon>
        <taxon>Pterulicium</taxon>
    </lineage>
</organism>
<feature type="transmembrane region" description="Helical" evidence="1">
    <location>
        <begin position="159"/>
        <end position="181"/>
    </location>
</feature>
<proteinExistence type="predicted"/>
<evidence type="ECO:0008006" key="4">
    <source>
        <dbReference type="Google" id="ProtNLM"/>
    </source>
</evidence>
<keyword evidence="1" id="KW-0472">Membrane</keyword>
<evidence type="ECO:0000256" key="1">
    <source>
        <dbReference type="SAM" id="Phobius"/>
    </source>
</evidence>
<evidence type="ECO:0000313" key="3">
    <source>
        <dbReference type="Proteomes" id="UP000305067"/>
    </source>
</evidence>
<reference evidence="2 3" key="1">
    <citation type="journal article" date="2019" name="Nat. Ecol. Evol.">
        <title>Megaphylogeny resolves global patterns of mushroom evolution.</title>
        <authorList>
            <person name="Varga T."/>
            <person name="Krizsan K."/>
            <person name="Foldi C."/>
            <person name="Dima B."/>
            <person name="Sanchez-Garcia M."/>
            <person name="Sanchez-Ramirez S."/>
            <person name="Szollosi G.J."/>
            <person name="Szarkandi J.G."/>
            <person name="Papp V."/>
            <person name="Albert L."/>
            <person name="Andreopoulos W."/>
            <person name="Angelini C."/>
            <person name="Antonin V."/>
            <person name="Barry K.W."/>
            <person name="Bougher N.L."/>
            <person name="Buchanan P."/>
            <person name="Buyck B."/>
            <person name="Bense V."/>
            <person name="Catcheside P."/>
            <person name="Chovatia M."/>
            <person name="Cooper J."/>
            <person name="Damon W."/>
            <person name="Desjardin D."/>
            <person name="Finy P."/>
            <person name="Geml J."/>
            <person name="Haridas S."/>
            <person name="Hughes K."/>
            <person name="Justo A."/>
            <person name="Karasinski D."/>
            <person name="Kautmanova I."/>
            <person name="Kiss B."/>
            <person name="Kocsube S."/>
            <person name="Kotiranta H."/>
            <person name="LaButti K.M."/>
            <person name="Lechner B.E."/>
            <person name="Liimatainen K."/>
            <person name="Lipzen A."/>
            <person name="Lukacs Z."/>
            <person name="Mihaltcheva S."/>
            <person name="Morgado L.N."/>
            <person name="Niskanen T."/>
            <person name="Noordeloos M.E."/>
            <person name="Ohm R.A."/>
            <person name="Ortiz-Santana B."/>
            <person name="Ovrebo C."/>
            <person name="Racz N."/>
            <person name="Riley R."/>
            <person name="Savchenko A."/>
            <person name="Shiryaev A."/>
            <person name="Soop K."/>
            <person name="Spirin V."/>
            <person name="Szebenyi C."/>
            <person name="Tomsovsky M."/>
            <person name="Tulloss R.E."/>
            <person name="Uehling J."/>
            <person name="Grigoriev I.V."/>
            <person name="Vagvolgyi C."/>
            <person name="Papp T."/>
            <person name="Martin F.M."/>
            <person name="Miettinen O."/>
            <person name="Hibbett D.S."/>
            <person name="Nagy L.G."/>
        </authorList>
    </citation>
    <scope>NUCLEOTIDE SEQUENCE [LARGE SCALE GENOMIC DNA]</scope>
    <source>
        <strain evidence="2 3">CBS 309.79</strain>
    </source>
</reference>
<dbReference type="OrthoDB" id="2575000at2759"/>
<dbReference type="AlphaFoldDB" id="A0A5C3QMQ0"/>
<feature type="transmembrane region" description="Helical" evidence="1">
    <location>
        <begin position="112"/>
        <end position="138"/>
    </location>
</feature>
<dbReference type="EMBL" id="ML178821">
    <property type="protein sequence ID" value="TFL03082.1"/>
    <property type="molecule type" value="Genomic_DNA"/>
</dbReference>